<dbReference type="GO" id="GO:0005886">
    <property type="term" value="C:plasma membrane"/>
    <property type="evidence" value="ECO:0007669"/>
    <property type="project" value="UniProtKB-SubCell"/>
</dbReference>
<organism evidence="12 13">
    <name type="scientific">Bacillus taeanensis</name>
    <dbReference type="NCBI Taxonomy" id="273032"/>
    <lineage>
        <taxon>Bacteria</taxon>
        <taxon>Bacillati</taxon>
        <taxon>Bacillota</taxon>
        <taxon>Bacilli</taxon>
        <taxon>Bacillales</taxon>
        <taxon>Bacillaceae</taxon>
        <taxon>Bacillus</taxon>
    </lineage>
</organism>
<feature type="transmembrane region" description="Helical" evidence="9">
    <location>
        <begin position="133"/>
        <end position="150"/>
    </location>
</feature>
<dbReference type="FunFam" id="3.40.50.300:FF:000221">
    <property type="entry name" value="Multidrug ABC transporter ATP-binding protein"/>
    <property type="match status" value="1"/>
</dbReference>
<dbReference type="PANTHER" id="PTHR43394">
    <property type="entry name" value="ATP-DEPENDENT PERMEASE MDL1, MITOCHONDRIAL"/>
    <property type="match status" value="1"/>
</dbReference>
<dbReference type="PROSITE" id="PS50929">
    <property type="entry name" value="ABC_TM1F"/>
    <property type="match status" value="1"/>
</dbReference>
<evidence type="ECO:0000256" key="3">
    <source>
        <dbReference type="ARBA" id="ARBA00022475"/>
    </source>
</evidence>
<evidence type="ECO:0000256" key="8">
    <source>
        <dbReference type="ARBA" id="ARBA00023136"/>
    </source>
</evidence>
<dbReference type="PROSITE" id="PS00211">
    <property type="entry name" value="ABC_TRANSPORTER_1"/>
    <property type="match status" value="1"/>
</dbReference>
<comment type="caution">
    <text evidence="12">The sequence shown here is derived from an EMBL/GenBank/DDBJ whole genome shotgun (WGS) entry which is preliminary data.</text>
</comment>
<feature type="transmembrane region" description="Helical" evidence="9">
    <location>
        <begin position="12"/>
        <end position="40"/>
    </location>
</feature>
<evidence type="ECO:0000256" key="7">
    <source>
        <dbReference type="ARBA" id="ARBA00022989"/>
    </source>
</evidence>
<evidence type="ECO:0000256" key="9">
    <source>
        <dbReference type="SAM" id="Phobius"/>
    </source>
</evidence>
<gene>
    <name evidence="12" type="ORF">DS031_21930</name>
</gene>
<feature type="transmembrane region" description="Helical" evidence="9">
    <location>
        <begin position="278"/>
        <end position="296"/>
    </location>
</feature>
<feature type="domain" description="ABC transmembrane type-1" evidence="11">
    <location>
        <begin position="16"/>
        <end position="298"/>
    </location>
</feature>
<keyword evidence="8 9" id="KW-0472">Membrane</keyword>
<dbReference type="AlphaFoldDB" id="A0A366XNI2"/>
<dbReference type="SMART" id="SM00382">
    <property type="entry name" value="AAA"/>
    <property type="match status" value="1"/>
</dbReference>
<dbReference type="CDD" id="cd18548">
    <property type="entry name" value="ABC_6TM_Tm287_like"/>
    <property type="match status" value="1"/>
</dbReference>
<dbReference type="Gene3D" id="1.20.1560.10">
    <property type="entry name" value="ABC transporter type 1, transmembrane domain"/>
    <property type="match status" value="1"/>
</dbReference>
<evidence type="ECO:0000256" key="1">
    <source>
        <dbReference type="ARBA" id="ARBA00004651"/>
    </source>
</evidence>
<dbReference type="GO" id="GO:0015421">
    <property type="term" value="F:ABC-type oligopeptide transporter activity"/>
    <property type="evidence" value="ECO:0007669"/>
    <property type="project" value="TreeGrafter"/>
</dbReference>
<keyword evidence="13" id="KW-1185">Reference proteome</keyword>
<proteinExistence type="predicted"/>
<dbReference type="EMBL" id="QOCW01000036">
    <property type="protein sequence ID" value="RBW67467.1"/>
    <property type="molecule type" value="Genomic_DNA"/>
</dbReference>
<keyword evidence="4 9" id="KW-0812">Transmembrane</keyword>
<evidence type="ECO:0000259" key="10">
    <source>
        <dbReference type="PROSITE" id="PS50893"/>
    </source>
</evidence>
<dbReference type="PROSITE" id="PS50893">
    <property type="entry name" value="ABC_TRANSPORTER_2"/>
    <property type="match status" value="1"/>
</dbReference>
<evidence type="ECO:0000259" key="11">
    <source>
        <dbReference type="PROSITE" id="PS50929"/>
    </source>
</evidence>
<evidence type="ECO:0000256" key="2">
    <source>
        <dbReference type="ARBA" id="ARBA00022448"/>
    </source>
</evidence>
<dbReference type="GO" id="GO:0016887">
    <property type="term" value="F:ATP hydrolysis activity"/>
    <property type="evidence" value="ECO:0007669"/>
    <property type="project" value="InterPro"/>
</dbReference>
<dbReference type="OrthoDB" id="9770415at2"/>
<dbReference type="InterPro" id="IPR027417">
    <property type="entry name" value="P-loop_NTPase"/>
</dbReference>
<protein>
    <submittedName>
        <fullName evidence="12">ABC transporter ATP-binding protein</fullName>
    </submittedName>
</protein>
<dbReference type="InterPro" id="IPR039421">
    <property type="entry name" value="Type_1_exporter"/>
</dbReference>
<feature type="transmembrane region" description="Helical" evidence="9">
    <location>
        <begin position="156"/>
        <end position="174"/>
    </location>
</feature>
<dbReference type="Proteomes" id="UP000253314">
    <property type="component" value="Unassembled WGS sequence"/>
</dbReference>
<sequence length="580" mass="64453">MRKIFPFLKPYRITVIAALVLMLTELVVELINPLLIAKIIDDGIMKNDINVILTWGVVMIGLSLLAFLSGIINSFYSSHVSQSFGYDVRQALFQKVQSFSFANFNIFPTSSLITRLTNDITQIQNAVFMGLRIMLRAPLLVIGGTVMALFVNWKIALSIVAAIPILLLLLIAAMKKGGKLFRAVQEKLDTVNSVMQENLAGMRLIKAFLRMQHEVKRFTKANRDLRDRTIAGLRLMEMVMPLLLLVMNASLVAILWFGSMEVREGSVQVGEVVAIINYTLRITAAFSILSFIMMVYTRASTSAGRITEVLEAEVDLIELSNVNASKKITDGKIVFNNVSFHYPHTTSPVLRDLSFTVHSGETAAVLGATGSGKTSLFQLIPRLYDVDEGMVEIDNSDIKEMKLDYLRKQIGFVPQEALLFTGSVKENIAWGKETASMEEIIESAKAAQIHETIMKLPKQYETKIGQKGVNLSGGQKQRLSIARALVRKPKLLLLDDSTSALDLKTEARLLESLQNYQCTTLIITQKISTAMEADTILLLEDGKLLVQGSHEELLNSSALYQQIYDSQFGKGRENHVQGAN</sequence>
<dbReference type="RefSeq" id="WP_113808304.1">
    <property type="nucleotide sequence ID" value="NZ_QOCW01000036.1"/>
</dbReference>
<dbReference type="InterPro" id="IPR003439">
    <property type="entry name" value="ABC_transporter-like_ATP-bd"/>
</dbReference>
<evidence type="ECO:0000256" key="6">
    <source>
        <dbReference type="ARBA" id="ARBA00022840"/>
    </source>
</evidence>
<evidence type="ECO:0000256" key="5">
    <source>
        <dbReference type="ARBA" id="ARBA00022741"/>
    </source>
</evidence>
<keyword evidence="5" id="KW-0547">Nucleotide-binding</keyword>
<feature type="domain" description="ABC transporter" evidence="10">
    <location>
        <begin position="333"/>
        <end position="566"/>
    </location>
</feature>
<reference evidence="12 13" key="1">
    <citation type="submission" date="2018-07" db="EMBL/GenBank/DDBJ databases">
        <title>Lottiidibacillus patelloidae gen. nov., sp. nov., isolated from the intestinal tract of a marine limpet and the reclassification of B. taeanensis BH030017T, B. algicola KMM 3737T and B. hwajinpoensis SW-72T as genus Lottiidibacillus.</title>
        <authorList>
            <person name="Liu R."/>
            <person name="Huang Z."/>
        </authorList>
    </citation>
    <scope>NUCLEOTIDE SEQUENCE [LARGE SCALE GENOMIC DNA]</scope>
    <source>
        <strain evidence="12 13">BH030017</strain>
    </source>
</reference>
<comment type="subcellular location">
    <subcellularLocation>
        <location evidence="1">Cell membrane</location>
        <topology evidence="1">Multi-pass membrane protein</topology>
    </subcellularLocation>
</comment>
<accession>A0A366XNI2</accession>
<evidence type="ECO:0000313" key="12">
    <source>
        <dbReference type="EMBL" id="RBW67467.1"/>
    </source>
</evidence>
<keyword evidence="6 12" id="KW-0067">ATP-binding</keyword>
<feature type="transmembrane region" description="Helical" evidence="9">
    <location>
        <begin position="52"/>
        <end position="76"/>
    </location>
</feature>
<dbReference type="InterPro" id="IPR017871">
    <property type="entry name" value="ABC_transporter-like_CS"/>
</dbReference>
<dbReference type="InterPro" id="IPR011527">
    <property type="entry name" value="ABC1_TM_dom"/>
</dbReference>
<dbReference type="PANTHER" id="PTHR43394:SF1">
    <property type="entry name" value="ATP-BINDING CASSETTE SUB-FAMILY B MEMBER 10, MITOCHONDRIAL"/>
    <property type="match status" value="1"/>
</dbReference>
<dbReference type="FunFam" id="1.20.1560.10:FF:000040">
    <property type="entry name" value="Multidrug ABC transporter ATP-binding protein"/>
    <property type="match status" value="1"/>
</dbReference>
<evidence type="ECO:0000256" key="4">
    <source>
        <dbReference type="ARBA" id="ARBA00022692"/>
    </source>
</evidence>
<dbReference type="GO" id="GO:0005524">
    <property type="term" value="F:ATP binding"/>
    <property type="evidence" value="ECO:0007669"/>
    <property type="project" value="UniProtKB-KW"/>
</dbReference>
<dbReference type="Pfam" id="PF00005">
    <property type="entry name" value="ABC_tran"/>
    <property type="match status" value="1"/>
</dbReference>
<keyword evidence="3" id="KW-1003">Cell membrane</keyword>
<feature type="transmembrane region" description="Helical" evidence="9">
    <location>
        <begin position="238"/>
        <end position="258"/>
    </location>
</feature>
<keyword evidence="2" id="KW-0813">Transport</keyword>
<dbReference type="Gene3D" id="3.40.50.300">
    <property type="entry name" value="P-loop containing nucleotide triphosphate hydrolases"/>
    <property type="match status" value="1"/>
</dbReference>
<dbReference type="SUPFAM" id="SSF52540">
    <property type="entry name" value="P-loop containing nucleoside triphosphate hydrolases"/>
    <property type="match status" value="1"/>
</dbReference>
<name>A0A366XNI2_9BACI</name>
<evidence type="ECO:0000313" key="13">
    <source>
        <dbReference type="Proteomes" id="UP000253314"/>
    </source>
</evidence>
<dbReference type="InterPro" id="IPR036640">
    <property type="entry name" value="ABC1_TM_sf"/>
</dbReference>
<dbReference type="InterPro" id="IPR003593">
    <property type="entry name" value="AAA+_ATPase"/>
</dbReference>
<dbReference type="SUPFAM" id="SSF90123">
    <property type="entry name" value="ABC transporter transmembrane region"/>
    <property type="match status" value="1"/>
</dbReference>
<dbReference type="Pfam" id="PF00664">
    <property type="entry name" value="ABC_membrane"/>
    <property type="match status" value="1"/>
</dbReference>
<keyword evidence="7 9" id="KW-1133">Transmembrane helix</keyword>